<accession>A0A401U281</accession>
<protein>
    <submittedName>
        <fullName evidence="2">Uncharacterized protein</fullName>
    </submittedName>
</protein>
<comment type="caution">
    <text evidence="2">The sequence shown here is derived from an EMBL/GenBank/DDBJ whole genome shotgun (WGS) entry which is preliminary data.</text>
</comment>
<dbReference type="Proteomes" id="UP000287033">
    <property type="component" value="Unassembled WGS sequence"/>
</dbReference>
<reference evidence="2 3" key="1">
    <citation type="journal article" date="2018" name="Nat. Ecol. Evol.">
        <title>Shark genomes provide insights into elasmobranch evolution and the origin of vertebrates.</title>
        <authorList>
            <person name="Hara Y"/>
            <person name="Yamaguchi K"/>
            <person name="Onimaru K"/>
            <person name="Kadota M"/>
            <person name="Koyanagi M"/>
            <person name="Keeley SD"/>
            <person name="Tatsumi K"/>
            <person name="Tanaka K"/>
            <person name="Motone F"/>
            <person name="Kageyama Y"/>
            <person name="Nozu R"/>
            <person name="Adachi N"/>
            <person name="Nishimura O"/>
            <person name="Nakagawa R"/>
            <person name="Tanegashima C"/>
            <person name="Kiyatake I"/>
            <person name="Matsumoto R"/>
            <person name="Murakumo K"/>
            <person name="Nishida K"/>
            <person name="Terakita A"/>
            <person name="Kuratani S"/>
            <person name="Sato K"/>
            <person name="Hyodo S Kuraku.S."/>
        </authorList>
    </citation>
    <scope>NUCLEOTIDE SEQUENCE [LARGE SCALE GENOMIC DNA]</scope>
</reference>
<feature type="region of interest" description="Disordered" evidence="1">
    <location>
        <begin position="107"/>
        <end position="128"/>
    </location>
</feature>
<dbReference type="AlphaFoldDB" id="A0A401U281"/>
<organism evidence="2 3">
    <name type="scientific">Chiloscyllium punctatum</name>
    <name type="common">Brownbanded bambooshark</name>
    <name type="synonym">Hemiscyllium punctatum</name>
    <dbReference type="NCBI Taxonomy" id="137246"/>
    <lineage>
        <taxon>Eukaryota</taxon>
        <taxon>Metazoa</taxon>
        <taxon>Chordata</taxon>
        <taxon>Craniata</taxon>
        <taxon>Vertebrata</taxon>
        <taxon>Chondrichthyes</taxon>
        <taxon>Elasmobranchii</taxon>
        <taxon>Galeomorphii</taxon>
        <taxon>Galeoidea</taxon>
        <taxon>Orectolobiformes</taxon>
        <taxon>Hemiscylliidae</taxon>
        <taxon>Chiloscyllium</taxon>
    </lineage>
</organism>
<name>A0A401U281_CHIPU</name>
<proteinExistence type="predicted"/>
<gene>
    <name evidence="2" type="ORF">chiPu_0033112</name>
</gene>
<evidence type="ECO:0000256" key="1">
    <source>
        <dbReference type="SAM" id="MobiDB-lite"/>
    </source>
</evidence>
<sequence>RAVAARDVVGLPGAERGFVDPAEAGDDERRIPEGGLLLMELIADGPQGLLAWRHVAVIARARQPEIQLERIGRLGRSTPESQHADQDCGTETKPRSEFVAGVEQVAHGNPPDCPMRRTVPRSPGKVKCSAATPAEKSTFSRRRVLFTVAVALYVGVKRNGVCDAKEIGRVPGCR</sequence>
<keyword evidence="3" id="KW-1185">Reference proteome</keyword>
<evidence type="ECO:0000313" key="2">
    <source>
        <dbReference type="EMBL" id="GCC48993.1"/>
    </source>
</evidence>
<feature type="non-terminal residue" evidence="2">
    <location>
        <position position="1"/>
    </location>
</feature>
<dbReference type="EMBL" id="BEZZ01254586">
    <property type="protein sequence ID" value="GCC48993.1"/>
    <property type="molecule type" value="Genomic_DNA"/>
</dbReference>
<evidence type="ECO:0000313" key="3">
    <source>
        <dbReference type="Proteomes" id="UP000287033"/>
    </source>
</evidence>